<dbReference type="AlphaFoldDB" id="A0A2H1FF65"/>
<dbReference type="Pfam" id="PF12138">
    <property type="entry name" value="Spherulin4"/>
    <property type="match status" value="1"/>
</dbReference>
<keyword evidence="3" id="KW-1185">Reference proteome</keyword>
<dbReference type="InterPro" id="IPR021986">
    <property type="entry name" value="Spherulin4"/>
</dbReference>
<accession>A0A2H1FF65</accession>
<sequence length="444" mass="49832">MFYVIESIHADTINMKKHNRYRSYWLILIFSLILISSSLVITLSSKTLTNTATGTLVPTQIVSLHNTTRSTDLSARLGGNATGIYYPLYSLSELPQVLAAKQAFPNVPFMVNINPSSGPGSSASAAWATAITQLKSAGAVVTGYVPTGYGTGRTISNVEGMISSYNQFYPNMLDGIMFDEVSGSCSEFSFYQTVSNYARSLGYSYIRANPGSSICQTDVPLFNHIAIYESAGYPSESTLASNTYYPQYSKSVVGFGATVHTQPTYDPTWLHMATKYLKWVYITDQTEPNPYAVFPAYFNQYLTYLTILQKHHHFLSVNAVDTDGRPIHGMGIWLEMPSGDIIKKAFTPHTFTVKSDAQYRVVLANFREHVFDHWQDQTNNTDRHRIIFITGNTTLVGVYLEQSCHINQINKCNESDFCLPWDGLAWHNKDQDHCGTNRTQYFHR</sequence>
<dbReference type="Proteomes" id="UP000230607">
    <property type="component" value="Chromosome 1"/>
</dbReference>
<evidence type="ECO:0000256" key="1">
    <source>
        <dbReference type="SAM" id="Phobius"/>
    </source>
</evidence>
<evidence type="ECO:0008006" key="4">
    <source>
        <dbReference type="Google" id="ProtNLM"/>
    </source>
</evidence>
<name>A0A2H1FF65_9ARCH</name>
<keyword evidence="1" id="KW-1133">Transmembrane helix</keyword>
<keyword evidence="1" id="KW-0472">Membrane</keyword>
<organism evidence="2 3">
    <name type="scientific">Candidatus Nitrosotalea okcheonensis</name>
    <dbReference type="NCBI Taxonomy" id="1903276"/>
    <lineage>
        <taxon>Archaea</taxon>
        <taxon>Nitrososphaerota</taxon>
        <taxon>Nitrososphaeria</taxon>
        <taxon>Nitrosotaleales</taxon>
        <taxon>Nitrosotaleaceae</taxon>
        <taxon>Nitrosotalea</taxon>
    </lineage>
</organism>
<gene>
    <name evidence="2" type="ORF">NCS_11223</name>
</gene>
<dbReference type="PANTHER" id="PTHR35040:SF9">
    <property type="entry name" value="4-LIKE CELL SURFACE PROTEIN, PUTATIVE (AFU_ORTHOLOGUE AFUA_4G14080)-RELATED"/>
    <property type="match status" value="1"/>
</dbReference>
<feature type="transmembrane region" description="Helical" evidence="1">
    <location>
        <begin position="24"/>
        <end position="43"/>
    </location>
</feature>
<dbReference type="EMBL" id="LT841358">
    <property type="protein sequence ID" value="SMH71416.1"/>
    <property type="molecule type" value="Genomic_DNA"/>
</dbReference>
<dbReference type="PANTHER" id="PTHR35040">
    <property type="match status" value="1"/>
</dbReference>
<proteinExistence type="predicted"/>
<evidence type="ECO:0000313" key="2">
    <source>
        <dbReference type="EMBL" id="SMH71416.1"/>
    </source>
</evidence>
<evidence type="ECO:0000313" key="3">
    <source>
        <dbReference type="Proteomes" id="UP000230607"/>
    </source>
</evidence>
<protein>
    <recommendedName>
        <fullName evidence="4">Spherulation-specific family 4</fullName>
    </recommendedName>
</protein>
<reference evidence="3" key="1">
    <citation type="submission" date="2017-03" db="EMBL/GenBank/DDBJ databases">
        <authorList>
            <person name="Herbold C."/>
        </authorList>
    </citation>
    <scope>NUCLEOTIDE SEQUENCE [LARGE SCALE GENOMIC DNA]</scope>
</reference>
<keyword evidence="1" id="KW-0812">Transmembrane</keyword>